<dbReference type="CDD" id="cd04301">
    <property type="entry name" value="NAT_SF"/>
    <property type="match status" value="1"/>
</dbReference>
<comment type="caution">
    <text evidence="3">The sequence shown here is derived from an EMBL/GenBank/DDBJ whole genome shotgun (WGS) entry which is preliminary data.</text>
</comment>
<accession>A0A366WNL9</accession>
<dbReference type="SUPFAM" id="SSF55729">
    <property type="entry name" value="Acyl-CoA N-acyltransferases (Nat)"/>
    <property type="match status" value="1"/>
</dbReference>
<evidence type="ECO:0000256" key="1">
    <source>
        <dbReference type="ARBA" id="ARBA00022679"/>
    </source>
</evidence>
<dbReference type="PANTHER" id="PTHR13947:SF37">
    <property type="entry name" value="LD18367P"/>
    <property type="match status" value="1"/>
</dbReference>
<reference evidence="3 4" key="1">
    <citation type="submission" date="2018-07" db="EMBL/GenBank/DDBJ databases">
        <title>Modular assembly of carbohydrate-degrading microbial communities in the ocean.</title>
        <authorList>
            <person name="Enke T.N."/>
            <person name="Datta M.S."/>
            <person name="Schwartzman J.A."/>
            <person name="Cermak N."/>
            <person name="Schmitz D.A."/>
            <person name="Barrere J."/>
            <person name="Cordero O.X."/>
        </authorList>
    </citation>
    <scope>NUCLEOTIDE SEQUENCE [LARGE SCALE GENOMIC DNA]</scope>
    <source>
        <strain evidence="3 4">C3M10</strain>
    </source>
</reference>
<keyword evidence="1 3" id="KW-0808">Transferase</keyword>
<evidence type="ECO:0000313" key="4">
    <source>
        <dbReference type="Proteomes" id="UP000252706"/>
    </source>
</evidence>
<dbReference type="InterPro" id="IPR050769">
    <property type="entry name" value="NAT_camello-type"/>
</dbReference>
<dbReference type="GO" id="GO:0008080">
    <property type="term" value="F:N-acetyltransferase activity"/>
    <property type="evidence" value="ECO:0007669"/>
    <property type="project" value="InterPro"/>
</dbReference>
<organism evidence="3 4">
    <name type="scientific">Phaeobacter gallaeciensis</name>
    <dbReference type="NCBI Taxonomy" id="60890"/>
    <lineage>
        <taxon>Bacteria</taxon>
        <taxon>Pseudomonadati</taxon>
        <taxon>Pseudomonadota</taxon>
        <taxon>Alphaproteobacteria</taxon>
        <taxon>Rhodobacterales</taxon>
        <taxon>Roseobacteraceae</taxon>
        <taxon>Phaeobacter</taxon>
    </lineage>
</organism>
<dbReference type="InterPro" id="IPR016181">
    <property type="entry name" value="Acyl_CoA_acyltransferase"/>
</dbReference>
<sequence length="160" mass="17941">MSTVNIRRFEPSDAAWVIAQHGQLYAKEEGFDDSFGDLVTQILKDFVDGHNPARERGWISTVDGQRVGCIFCVSIGAYTAKLRLFLLTPQARGQGLGHRLLSTCMDFAREVGYSEMVLWTHESHRAACALYAANGWEMVDSTSVHSFGVDLIEQTWRIDL</sequence>
<evidence type="ECO:0000259" key="2">
    <source>
        <dbReference type="PROSITE" id="PS51186"/>
    </source>
</evidence>
<dbReference type="AlphaFoldDB" id="A0A366WNL9"/>
<dbReference type="Pfam" id="PF00583">
    <property type="entry name" value="Acetyltransf_1"/>
    <property type="match status" value="1"/>
</dbReference>
<dbReference type="InterPro" id="IPR000182">
    <property type="entry name" value="GNAT_dom"/>
</dbReference>
<proteinExistence type="predicted"/>
<dbReference type="RefSeq" id="WP_113825811.1">
    <property type="nucleotide sequence ID" value="NZ_QOCE01000053.1"/>
</dbReference>
<dbReference type="Gene3D" id="3.40.630.30">
    <property type="match status" value="1"/>
</dbReference>
<dbReference type="EMBL" id="QOCE01000053">
    <property type="protein sequence ID" value="RBW49642.1"/>
    <property type="molecule type" value="Genomic_DNA"/>
</dbReference>
<gene>
    <name evidence="3" type="ORF">DS909_22400</name>
</gene>
<dbReference type="OrthoDB" id="273614at2"/>
<dbReference type="Proteomes" id="UP000252706">
    <property type="component" value="Unassembled WGS sequence"/>
</dbReference>
<dbReference type="PROSITE" id="PS51186">
    <property type="entry name" value="GNAT"/>
    <property type="match status" value="1"/>
</dbReference>
<name>A0A366WNL9_9RHOB</name>
<feature type="domain" description="N-acetyltransferase" evidence="2">
    <location>
        <begin position="4"/>
        <end position="160"/>
    </location>
</feature>
<dbReference type="PANTHER" id="PTHR13947">
    <property type="entry name" value="GNAT FAMILY N-ACETYLTRANSFERASE"/>
    <property type="match status" value="1"/>
</dbReference>
<protein>
    <submittedName>
        <fullName evidence="3">GNAT family N-acetyltransferase</fullName>
    </submittedName>
</protein>
<evidence type="ECO:0000313" key="3">
    <source>
        <dbReference type="EMBL" id="RBW49642.1"/>
    </source>
</evidence>